<feature type="domain" description="Pectinesterase inhibitor" evidence="1">
    <location>
        <begin position="1"/>
        <end position="151"/>
    </location>
</feature>
<evidence type="ECO:0000259" key="1">
    <source>
        <dbReference type="SMART" id="SM00856"/>
    </source>
</evidence>
<dbReference type="Proteomes" id="UP001141806">
    <property type="component" value="Unassembled WGS sequence"/>
</dbReference>
<comment type="caution">
    <text evidence="2">The sequence shown here is derived from an EMBL/GenBank/DDBJ whole genome shotgun (WGS) entry which is preliminary data.</text>
</comment>
<dbReference type="InterPro" id="IPR006501">
    <property type="entry name" value="Pectinesterase_inhib_dom"/>
</dbReference>
<protein>
    <recommendedName>
        <fullName evidence="1">Pectinesterase inhibitor domain-containing protein</fullName>
    </recommendedName>
</protein>
<dbReference type="SMART" id="SM00856">
    <property type="entry name" value="PMEI"/>
    <property type="match status" value="1"/>
</dbReference>
<dbReference type="AlphaFoldDB" id="A0A9Q0QR43"/>
<evidence type="ECO:0000313" key="3">
    <source>
        <dbReference type="Proteomes" id="UP001141806"/>
    </source>
</evidence>
<dbReference type="GO" id="GO:0004857">
    <property type="term" value="F:enzyme inhibitor activity"/>
    <property type="evidence" value="ECO:0007669"/>
    <property type="project" value="InterPro"/>
</dbReference>
<sequence length="161" mass="17896">MKVVEAFCAPTWYKVKCIITLSPVAANASAAPKDFLRAALVATMEEVKIWTEKSVAMKNDSFVRADNDGLDYCKEDLQMGLEDLQSALAMLHDDELHAVYGEVYKFQDWLVGNLVYQTDSCFEFIQNPDLKARLQDGLRNAIQLTANSLALLTSSPASFPP</sequence>
<organism evidence="2 3">
    <name type="scientific">Protea cynaroides</name>
    <dbReference type="NCBI Taxonomy" id="273540"/>
    <lineage>
        <taxon>Eukaryota</taxon>
        <taxon>Viridiplantae</taxon>
        <taxon>Streptophyta</taxon>
        <taxon>Embryophyta</taxon>
        <taxon>Tracheophyta</taxon>
        <taxon>Spermatophyta</taxon>
        <taxon>Magnoliopsida</taxon>
        <taxon>Proteales</taxon>
        <taxon>Proteaceae</taxon>
        <taxon>Protea</taxon>
    </lineage>
</organism>
<dbReference type="OrthoDB" id="2019149at2759"/>
<keyword evidence="3" id="KW-1185">Reference proteome</keyword>
<dbReference type="InterPro" id="IPR035513">
    <property type="entry name" value="Invertase/methylesterase_inhib"/>
</dbReference>
<dbReference type="Gene3D" id="1.20.140.40">
    <property type="entry name" value="Invertase/pectin methylesterase inhibitor family protein"/>
    <property type="match status" value="1"/>
</dbReference>
<dbReference type="Pfam" id="PF04043">
    <property type="entry name" value="PMEI"/>
    <property type="match status" value="1"/>
</dbReference>
<dbReference type="EMBL" id="JAMYWD010000006">
    <property type="protein sequence ID" value="KAJ4968624.1"/>
    <property type="molecule type" value="Genomic_DNA"/>
</dbReference>
<gene>
    <name evidence="2" type="ORF">NE237_015325</name>
</gene>
<name>A0A9Q0QR43_9MAGN</name>
<dbReference type="SUPFAM" id="SSF101148">
    <property type="entry name" value="Plant invertase/pectin methylesterase inhibitor"/>
    <property type="match status" value="1"/>
</dbReference>
<reference evidence="2" key="1">
    <citation type="journal article" date="2023" name="Plant J.">
        <title>The genome of the king protea, Protea cynaroides.</title>
        <authorList>
            <person name="Chang J."/>
            <person name="Duong T.A."/>
            <person name="Schoeman C."/>
            <person name="Ma X."/>
            <person name="Roodt D."/>
            <person name="Barker N."/>
            <person name="Li Z."/>
            <person name="Van de Peer Y."/>
            <person name="Mizrachi E."/>
        </authorList>
    </citation>
    <scope>NUCLEOTIDE SEQUENCE</scope>
    <source>
        <tissue evidence="2">Young leaves</tissue>
    </source>
</reference>
<accession>A0A9Q0QR43</accession>
<evidence type="ECO:0000313" key="2">
    <source>
        <dbReference type="EMBL" id="KAJ4968624.1"/>
    </source>
</evidence>
<proteinExistence type="predicted"/>
<dbReference type="CDD" id="cd15798">
    <property type="entry name" value="PMEI-like_3"/>
    <property type="match status" value="1"/>
</dbReference>